<dbReference type="InterPro" id="IPR002934">
    <property type="entry name" value="Polymerase_NTP_transf_dom"/>
</dbReference>
<name>A0A2S7F516_CLOBU</name>
<dbReference type="Proteomes" id="UP000238081">
    <property type="component" value="Unassembled WGS sequence"/>
</dbReference>
<dbReference type="GO" id="GO:0016779">
    <property type="term" value="F:nucleotidyltransferase activity"/>
    <property type="evidence" value="ECO:0007669"/>
    <property type="project" value="InterPro"/>
</dbReference>
<evidence type="ECO:0000313" key="3">
    <source>
        <dbReference type="Proteomes" id="UP000238081"/>
    </source>
</evidence>
<gene>
    <name evidence="2" type="ORF">AWN73_06610</name>
</gene>
<dbReference type="SUPFAM" id="SSF81301">
    <property type="entry name" value="Nucleotidyltransferase"/>
    <property type="match status" value="1"/>
</dbReference>
<dbReference type="InterPro" id="IPR043519">
    <property type="entry name" value="NT_sf"/>
</dbReference>
<dbReference type="EMBL" id="LRDH01000173">
    <property type="protein sequence ID" value="PPV11973.1"/>
    <property type="molecule type" value="Genomic_DNA"/>
</dbReference>
<dbReference type="PANTHER" id="PTHR43449">
    <property type="entry name" value="NUCLEOTIDYLTRANSFERASE"/>
    <property type="match status" value="1"/>
</dbReference>
<accession>A0A2S7F516</accession>
<proteinExistence type="predicted"/>
<feature type="domain" description="Polymerase nucleotidyl transferase" evidence="1">
    <location>
        <begin position="20"/>
        <end position="94"/>
    </location>
</feature>
<protein>
    <submittedName>
        <fullName evidence="2">DNA polymerase beta</fullName>
    </submittedName>
</protein>
<dbReference type="Pfam" id="PF01909">
    <property type="entry name" value="NTP_transf_2"/>
    <property type="match status" value="1"/>
</dbReference>
<dbReference type="PANTHER" id="PTHR43449:SF1">
    <property type="entry name" value="POLYMERASE BETA NUCLEOTIDYLTRANSFERASE DOMAIN-CONTAINING PROTEIN"/>
    <property type="match status" value="1"/>
</dbReference>
<dbReference type="CDD" id="cd05403">
    <property type="entry name" value="NT_KNTase_like"/>
    <property type="match status" value="1"/>
</dbReference>
<evidence type="ECO:0000259" key="1">
    <source>
        <dbReference type="Pfam" id="PF01909"/>
    </source>
</evidence>
<dbReference type="AlphaFoldDB" id="A0A2S7F516"/>
<comment type="caution">
    <text evidence="2">The sequence shown here is derived from an EMBL/GenBank/DDBJ whole genome shotgun (WGS) entry which is preliminary data.</text>
</comment>
<dbReference type="RefSeq" id="WP_043662232.1">
    <property type="nucleotide sequence ID" value="NZ_JBNONY010000011.1"/>
</dbReference>
<dbReference type="Gene3D" id="3.30.460.10">
    <property type="entry name" value="Beta Polymerase, domain 2"/>
    <property type="match status" value="1"/>
</dbReference>
<reference evidence="2 3" key="1">
    <citation type="submission" date="2016-01" db="EMBL/GenBank/DDBJ databases">
        <title>Characterization of the Clostridium difficile lineages that are prevalent in Hong Kong and China.</title>
        <authorList>
            <person name="Kwok J.S.-L."/>
            <person name="Lam W.-Y."/>
            <person name="Ip M."/>
            <person name="Chan T.-F."/>
            <person name="Hawkey P.M."/>
            <person name="Tsui S.K.-W."/>
        </authorList>
    </citation>
    <scope>NUCLEOTIDE SEQUENCE [LARGE SCALE GENOMIC DNA]</scope>
    <source>
        <strain evidence="2 3">300064</strain>
    </source>
</reference>
<sequence>MKYDVDYILDEKLRLEIGMLNNFISEILKESKIYLFGSIAKGNYNKNSDIDLLVLIEDDKSLKELREMRHFVEDSVEELNLNHNVDIKLYSKERYFSLASDPSFEGGIMKDLIDLGGWNYGK</sequence>
<organism evidence="2 3">
    <name type="scientific">Clostridium butyricum</name>
    <dbReference type="NCBI Taxonomy" id="1492"/>
    <lineage>
        <taxon>Bacteria</taxon>
        <taxon>Bacillati</taxon>
        <taxon>Bacillota</taxon>
        <taxon>Clostridia</taxon>
        <taxon>Eubacteriales</taxon>
        <taxon>Clostridiaceae</taxon>
        <taxon>Clostridium</taxon>
    </lineage>
</organism>
<evidence type="ECO:0000313" key="2">
    <source>
        <dbReference type="EMBL" id="PPV11973.1"/>
    </source>
</evidence>